<name>A0ABV3HGH7_9ACTN</name>
<proteinExistence type="predicted"/>
<gene>
    <name evidence="1" type="ORF">AB0K40_39565</name>
</gene>
<keyword evidence="2" id="KW-1185">Reference proteome</keyword>
<accession>A0ABV3HGH7</accession>
<evidence type="ECO:0000313" key="1">
    <source>
        <dbReference type="EMBL" id="MEV4291643.1"/>
    </source>
</evidence>
<comment type="caution">
    <text evidence="1">The sequence shown here is derived from an EMBL/GenBank/DDBJ whole genome shotgun (WGS) entry which is preliminary data.</text>
</comment>
<organism evidence="1 2">
    <name type="scientific">Nonomuraea bangladeshensis</name>
    <dbReference type="NCBI Taxonomy" id="404385"/>
    <lineage>
        <taxon>Bacteria</taxon>
        <taxon>Bacillati</taxon>
        <taxon>Actinomycetota</taxon>
        <taxon>Actinomycetes</taxon>
        <taxon>Streptosporangiales</taxon>
        <taxon>Streptosporangiaceae</taxon>
        <taxon>Nonomuraea</taxon>
    </lineage>
</organism>
<protein>
    <submittedName>
        <fullName evidence="1">Uncharacterized protein</fullName>
    </submittedName>
</protein>
<dbReference type="EMBL" id="JBFARM010000014">
    <property type="protein sequence ID" value="MEV4291643.1"/>
    <property type="molecule type" value="Genomic_DNA"/>
</dbReference>
<dbReference type="Proteomes" id="UP001552427">
    <property type="component" value="Unassembled WGS sequence"/>
</dbReference>
<evidence type="ECO:0000313" key="2">
    <source>
        <dbReference type="Proteomes" id="UP001552427"/>
    </source>
</evidence>
<sequence>MEILPGAGVALVKVGDQRAEVEGRIGGPVHGPSGKNVYDTAPMLIVHYDPDDRVELVEIAYSGHGGEEVFFDGVQLTYRFMDEVVSELAAKGHTGTSSDIGFTFHAGFSVWSMGSLWALDLDPDADEEDERSIVEGVSVAPYSYWDEG</sequence>
<dbReference type="RefSeq" id="WP_364460529.1">
    <property type="nucleotide sequence ID" value="NZ_JBFARM010000014.1"/>
</dbReference>
<reference evidence="1 2" key="1">
    <citation type="submission" date="2024-06" db="EMBL/GenBank/DDBJ databases">
        <title>The Natural Products Discovery Center: Release of the First 8490 Sequenced Strains for Exploring Actinobacteria Biosynthetic Diversity.</title>
        <authorList>
            <person name="Kalkreuter E."/>
            <person name="Kautsar S.A."/>
            <person name="Yang D."/>
            <person name="Bader C.D."/>
            <person name="Teijaro C.N."/>
            <person name="Fluegel L."/>
            <person name="Davis C.M."/>
            <person name="Simpson J.R."/>
            <person name="Lauterbach L."/>
            <person name="Steele A.D."/>
            <person name="Gui C."/>
            <person name="Meng S."/>
            <person name="Li G."/>
            <person name="Viehrig K."/>
            <person name="Ye F."/>
            <person name="Su P."/>
            <person name="Kiefer A.F."/>
            <person name="Nichols A."/>
            <person name="Cepeda A.J."/>
            <person name="Yan W."/>
            <person name="Fan B."/>
            <person name="Jiang Y."/>
            <person name="Adhikari A."/>
            <person name="Zheng C.-J."/>
            <person name="Schuster L."/>
            <person name="Cowan T.M."/>
            <person name="Smanski M.J."/>
            <person name="Chevrette M.G."/>
            <person name="De Carvalho L.P.S."/>
            <person name="Shen B."/>
        </authorList>
    </citation>
    <scope>NUCLEOTIDE SEQUENCE [LARGE SCALE GENOMIC DNA]</scope>
    <source>
        <strain evidence="1 2">NPDC049574</strain>
    </source>
</reference>